<keyword evidence="2" id="KW-1185">Reference proteome</keyword>
<evidence type="ECO:0000313" key="2">
    <source>
        <dbReference type="Proteomes" id="UP001597526"/>
    </source>
</evidence>
<name>A0ABW5MTJ8_9FLAO</name>
<protein>
    <recommendedName>
        <fullName evidence="3">DUF4382 domain-containing protein</fullName>
    </recommendedName>
</protein>
<dbReference type="EMBL" id="JBHULB010000007">
    <property type="protein sequence ID" value="MFD2586587.1"/>
    <property type="molecule type" value="Genomic_DNA"/>
</dbReference>
<accession>A0ABW5MTJ8</accession>
<proteinExistence type="predicted"/>
<sequence length="170" mass="18533">MKKVGLYLIAFLVSISCNLSDDGVPCALPDGSSVDIIVQSMYIELVDANGTNLIANDTYPGLDISAEKDGFIIRPVVFDESQIPNLPKSVKDIIVLELLGPEGENTWVLKLNENENDTLAIDLKHGNADECGLFLLEVLSATYNGVQQNVEPFAVFDTDSKIDFKITVVK</sequence>
<dbReference type="RefSeq" id="WP_377766160.1">
    <property type="nucleotide sequence ID" value="NZ_JBHULB010000007.1"/>
</dbReference>
<organism evidence="1 2">
    <name type="scientific">Croceitalea marina</name>
    <dbReference type="NCBI Taxonomy" id="1775166"/>
    <lineage>
        <taxon>Bacteria</taxon>
        <taxon>Pseudomonadati</taxon>
        <taxon>Bacteroidota</taxon>
        <taxon>Flavobacteriia</taxon>
        <taxon>Flavobacteriales</taxon>
        <taxon>Flavobacteriaceae</taxon>
        <taxon>Croceitalea</taxon>
    </lineage>
</organism>
<evidence type="ECO:0008006" key="3">
    <source>
        <dbReference type="Google" id="ProtNLM"/>
    </source>
</evidence>
<gene>
    <name evidence="1" type="ORF">ACFSQJ_06575</name>
</gene>
<dbReference type="Proteomes" id="UP001597526">
    <property type="component" value="Unassembled WGS sequence"/>
</dbReference>
<comment type="caution">
    <text evidence="1">The sequence shown here is derived from an EMBL/GenBank/DDBJ whole genome shotgun (WGS) entry which is preliminary data.</text>
</comment>
<reference evidence="2" key="1">
    <citation type="journal article" date="2019" name="Int. J. Syst. Evol. Microbiol.">
        <title>The Global Catalogue of Microorganisms (GCM) 10K type strain sequencing project: providing services to taxonomists for standard genome sequencing and annotation.</title>
        <authorList>
            <consortium name="The Broad Institute Genomics Platform"/>
            <consortium name="The Broad Institute Genome Sequencing Center for Infectious Disease"/>
            <person name="Wu L."/>
            <person name="Ma J."/>
        </authorList>
    </citation>
    <scope>NUCLEOTIDE SEQUENCE [LARGE SCALE GENOMIC DNA]</scope>
    <source>
        <strain evidence="2">KCTC 52368</strain>
    </source>
</reference>
<evidence type="ECO:0000313" key="1">
    <source>
        <dbReference type="EMBL" id="MFD2586587.1"/>
    </source>
</evidence>
<dbReference type="PROSITE" id="PS51257">
    <property type="entry name" value="PROKAR_LIPOPROTEIN"/>
    <property type="match status" value="1"/>
</dbReference>